<keyword evidence="1" id="KW-0472">Membrane</keyword>
<name>A0A4V3VLS9_9EURY</name>
<dbReference type="PANTHER" id="PTHR33608">
    <property type="entry name" value="BLL2464 PROTEIN"/>
    <property type="match status" value="1"/>
</dbReference>
<feature type="domain" description="DUF58" evidence="2">
    <location>
        <begin position="232"/>
        <end position="413"/>
    </location>
</feature>
<protein>
    <submittedName>
        <fullName evidence="3">DUF58 domain-containing protein</fullName>
    </submittedName>
</protein>
<dbReference type="AlphaFoldDB" id="A0A4V3VLS9"/>
<evidence type="ECO:0000256" key="1">
    <source>
        <dbReference type="SAM" id="Phobius"/>
    </source>
</evidence>
<evidence type="ECO:0000259" key="2">
    <source>
        <dbReference type="Pfam" id="PF01882"/>
    </source>
</evidence>
<keyword evidence="1" id="KW-0812">Transmembrane</keyword>
<dbReference type="InterPro" id="IPR002881">
    <property type="entry name" value="DUF58"/>
</dbReference>
<dbReference type="OrthoDB" id="31512at2157"/>
<comment type="caution">
    <text evidence="3">The sequence shown here is derived from an EMBL/GenBank/DDBJ whole genome shotgun (WGS) entry which is preliminary data.</text>
</comment>
<organism evidence="3 4">
    <name type="scientific">Salinadaptatus halalkaliphilus</name>
    <dbReference type="NCBI Taxonomy" id="2419781"/>
    <lineage>
        <taxon>Archaea</taxon>
        <taxon>Methanobacteriati</taxon>
        <taxon>Methanobacteriota</taxon>
        <taxon>Stenosarchaea group</taxon>
        <taxon>Halobacteria</taxon>
        <taxon>Halobacteriales</taxon>
        <taxon>Natrialbaceae</taxon>
        <taxon>Salinadaptatus</taxon>
    </lineage>
</organism>
<proteinExistence type="predicted"/>
<keyword evidence="4" id="KW-1185">Reference proteome</keyword>
<dbReference type="Proteomes" id="UP000318864">
    <property type="component" value="Unassembled WGS sequence"/>
</dbReference>
<dbReference type="Pfam" id="PF01882">
    <property type="entry name" value="DUF58"/>
    <property type="match status" value="1"/>
</dbReference>
<dbReference type="RefSeq" id="WP_141462781.1">
    <property type="nucleotide sequence ID" value="NZ_RBZW01000003.1"/>
</dbReference>
<feature type="transmembrane region" description="Helical" evidence="1">
    <location>
        <begin position="12"/>
        <end position="29"/>
    </location>
</feature>
<accession>A0A4V3VLS9</accession>
<reference evidence="3 4" key="1">
    <citation type="submission" date="2018-10" db="EMBL/GenBank/DDBJ databases">
        <title>Natronolimnobius sp. XQ-INN 246 isolated from Inner Mongolia Autonomous Region of China.</title>
        <authorList>
            <person name="Xue Q."/>
        </authorList>
    </citation>
    <scope>NUCLEOTIDE SEQUENCE [LARGE SCALE GENOMIC DNA]</scope>
    <source>
        <strain evidence="3 4">XQ-INN 246</strain>
    </source>
</reference>
<gene>
    <name evidence="3" type="ORF">D8Y22_01475</name>
</gene>
<sequence>MTDRTVERLEDTAWAITASLALAGAGIVLGSQLLVAAATMPLWYVAASVFGGRQSAMIRVHREVVVDEDRAVTDGGAVAAGNDTEPPDTTDITADESGIVTADPGDALTVRTTIQNDGAETVVDLRAIDGVPDGLAVEDGSPRTCVTLEPLDRTTIEYTLVCRRGKFAFDDVTVRARDLTGTVAETWTTGVTGEDVIRCSPVVEDVSVGEGTNDYAGDVPTDEGGTGVEFYSVRDYEPGDPVGSIDWRRYAASRELATVEFRAERSTRIVCLVDARPSQFTGATATAPPAIELSATAARRTLEALIAAGHPTGVTAIHDGHVDAVSPGTDPVTRQEAASLLTDIASSVSTPRSRGDLRSDEPIEDVPQRLPGEAQIYLFSSFVDDEPLELTKRLRSRGYTVRVVSPDVTDSDDVPTRLRAMERRTRLARARATGARVVDWERERSLGLLLRDALGEGRYR</sequence>
<keyword evidence="1" id="KW-1133">Transmembrane helix</keyword>
<evidence type="ECO:0000313" key="3">
    <source>
        <dbReference type="EMBL" id="THE66817.1"/>
    </source>
</evidence>
<dbReference type="EMBL" id="RBZW01000003">
    <property type="protein sequence ID" value="THE66817.1"/>
    <property type="molecule type" value="Genomic_DNA"/>
</dbReference>
<evidence type="ECO:0000313" key="4">
    <source>
        <dbReference type="Proteomes" id="UP000318864"/>
    </source>
</evidence>
<dbReference type="PANTHER" id="PTHR33608:SF6">
    <property type="entry name" value="BLL2464 PROTEIN"/>
    <property type="match status" value="1"/>
</dbReference>